<dbReference type="Proteomes" id="UP000041254">
    <property type="component" value="Unassembled WGS sequence"/>
</dbReference>
<evidence type="ECO:0000313" key="2">
    <source>
        <dbReference type="Proteomes" id="UP000041254"/>
    </source>
</evidence>
<reference evidence="1 2" key="1">
    <citation type="submission" date="2014-11" db="EMBL/GenBank/DDBJ databases">
        <authorList>
            <person name="Zhu J."/>
            <person name="Qi W."/>
            <person name="Song R."/>
        </authorList>
    </citation>
    <scope>NUCLEOTIDE SEQUENCE [LARGE SCALE GENOMIC DNA]</scope>
</reference>
<keyword evidence="2" id="KW-1185">Reference proteome</keyword>
<name>A0A0G4FTF5_VITBC</name>
<dbReference type="EMBL" id="CDMY01000493">
    <property type="protein sequence ID" value="CEM17638.1"/>
    <property type="molecule type" value="Genomic_DNA"/>
</dbReference>
<protein>
    <submittedName>
        <fullName evidence="1">Uncharacterized protein</fullName>
    </submittedName>
</protein>
<dbReference type="OMA" id="LTAPYWF"/>
<evidence type="ECO:0000313" key="1">
    <source>
        <dbReference type="EMBL" id="CEM17638.1"/>
    </source>
</evidence>
<dbReference type="PhylomeDB" id="A0A0G4FTF5"/>
<dbReference type="VEuPathDB" id="CryptoDB:Vbra_16069"/>
<organism evidence="1 2">
    <name type="scientific">Vitrella brassicaformis (strain CCMP3155)</name>
    <dbReference type="NCBI Taxonomy" id="1169540"/>
    <lineage>
        <taxon>Eukaryota</taxon>
        <taxon>Sar</taxon>
        <taxon>Alveolata</taxon>
        <taxon>Colpodellida</taxon>
        <taxon>Vitrellaceae</taxon>
        <taxon>Vitrella</taxon>
    </lineage>
</organism>
<dbReference type="AlphaFoldDB" id="A0A0G4FTF5"/>
<gene>
    <name evidence="1" type="ORF">Vbra_16069</name>
</gene>
<proteinExistence type="predicted"/>
<sequence>MALRVARRLCAPAPKGLGLEESYAAGWTRALNDLRSFSFRGFFEERNFWHTGSTGGFWLIVFTAPLWYPAAKEFYWTGQYKQYEKQEILSDRFTWLHERMLEDEIEKVLMKQVPREGFQTPALSLGPDEP</sequence>
<dbReference type="STRING" id="1169540.A0A0G4FTF5"/>
<dbReference type="InParanoid" id="A0A0G4FTF5"/>
<dbReference type="OrthoDB" id="1267328at2759"/>
<accession>A0A0G4FTF5</accession>